<keyword evidence="7" id="KW-1185">Reference proteome</keyword>
<feature type="active site" description="Proton acceptor" evidence="5">
    <location>
        <position position="69"/>
    </location>
</feature>
<comment type="caution">
    <text evidence="5">Lacks conserved residue(s) required for the propagation of feature annotation.</text>
</comment>
<dbReference type="HAMAP" id="MF_00528">
    <property type="entry name" value="Maf"/>
    <property type="match status" value="1"/>
</dbReference>
<evidence type="ECO:0000256" key="4">
    <source>
        <dbReference type="ARBA" id="ARBA00023080"/>
    </source>
</evidence>
<evidence type="ECO:0000313" key="7">
    <source>
        <dbReference type="Proteomes" id="UP001524499"/>
    </source>
</evidence>
<feature type="site" description="Important for substrate specificity" evidence="5">
    <location>
        <position position="154"/>
    </location>
</feature>
<name>A0ABT1TI89_9GAMM</name>
<comment type="caution">
    <text evidence="6">The sequence shown here is derived from an EMBL/GenBank/DDBJ whole genome shotgun (WGS) entry which is preliminary data.</text>
</comment>
<evidence type="ECO:0000256" key="5">
    <source>
        <dbReference type="HAMAP-Rule" id="MF_00528"/>
    </source>
</evidence>
<dbReference type="EC" id="3.6.1.-" evidence="5"/>
<keyword evidence="3 5" id="KW-0378">Hydrolase</keyword>
<dbReference type="RefSeq" id="WP_256603082.1">
    <property type="nucleotide sequence ID" value="NZ_JANIBJ010000025.1"/>
</dbReference>
<keyword evidence="4 5" id="KW-0546">Nucleotide metabolism</keyword>
<dbReference type="Pfam" id="PF02545">
    <property type="entry name" value="Maf"/>
    <property type="match status" value="1"/>
</dbReference>
<keyword evidence="2 5" id="KW-0963">Cytoplasm</keyword>
<feature type="site" description="Important for substrate specificity" evidence="5">
    <location>
        <position position="70"/>
    </location>
</feature>
<dbReference type="Gene3D" id="3.90.950.10">
    <property type="match status" value="1"/>
</dbReference>
<evidence type="ECO:0000313" key="6">
    <source>
        <dbReference type="EMBL" id="MCQ8105173.1"/>
    </source>
</evidence>
<dbReference type="SUPFAM" id="SSF52972">
    <property type="entry name" value="ITPase-like"/>
    <property type="match status" value="1"/>
</dbReference>
<accession>A0ABT1TI89</accession>
<dbReference type="NCBIfam" id="TIGR00172">
    <property type="entry name" value="maf"/>
    <property type="match status" value="1"/>
</dbReference>
<evidence type="ECO:0000256" key="1">
    <source>
        <dbReference type="ARBA" id="ARBA00004496"/>
    </source>
</evidence>
<evidence type="ECO:0000256" key="2">
    <source>
        <dbReference type="ARBA" id="ARBA00022490"/>
    </source>
</evidence>
<reference evidence="6 7" key="1">
    <citation type="submission" date="2022-07" db="EMBL/GenBank/DDBJ databases">
        <title>Methylomonas rivi sp. nov., Methylomonas rosea sp. nov., Methylomonas aureus sp. nov. and Methylomonas subterranea sp. nov., four novel methanotrophs isolated from a freshwater creek and the deep terrestrial subsurface.</title>
        <authorList>
            <person name="Abin C."/>
            <person name="Sankaranarayanan K."/>
            <person name="Garner C."/>
            <person name="Sindelar R."/>
            <person name="Kotary K."/>
            <person name="Garner R."/>
            <person name="Barclay S."/>
            <person name="Lawson P."/>
            <person name="Krumholz L."/>
        </authorList>
    </citation>
    <scope>NUCLEOTIDE SEQUENCE [LARGE SCALE GENOMIC DNA]</scope>
    <source>
        <strain evidence="6 7">SURF-2</strain>
    </source>
</reference>
<gene>
    <name evidence="6" type="ORF">NP590_13745</name>
</gene>
<comment type="subcellular location">
    <subcellularLocation>
        <location evidence="1 5">Cytoplasm</location>
    </subcellularLocation>
</comment>
<dbReference type="PIRSF" id="PIRSF006305">
    <property type="entry name" value="Maf"/>
    <property type="match status" value="1"/>
</dbReference>
<dbReference type="Proteomes" id="UP001524499">
    <property type="component" value="Unassembled WGS sequence"/>
</dbReference>
<dbReference type="PANTHER" id="PTHR43213">
    <property type="entry name" value="BIFUNCTIONAL DTTP/UTP PYROPHOSPHATASE/METHYLTRANSFERASE PROTEIN-RELATED"/>
    <property type="match status" value="1"/>
</dbReference>
<dbReference type="PANTHER" id="PTHR43213:SF10">
    <property type="entry name" value="7-METHYL-GTP PYROPHOSPHATASE"/>
    <property type="match status" value="1"/>
</dbReference>
<feature type="site" description="Important for substrate specificity" evidence="5">
    <location>
        <position position="12"/>
    </location>
</feature>
<dbReference type="CDD" id="cd00555">
    <property type="entry name" value="Maf"/>
    <property type="match status" value="1"/>
</dbReference>
<organism evidence="6 7">
    <name type="scientific">Methylomonas subterranea</name>
    <dbReference type="NCBI Taxonomy" id="2952225"/>
    <lineage>
        <taxon>Bacteria</taxon>
        <taxon>Pseudomonadati</taxon>
        <taxon>Pseudomonadota</taxon>
        <taxon>Gammaproteobacteria</taxon>
        <taxon>Methylococcales</taxon>
        <taxon>Methylococcaceae</taxon>
        <taxon>Methylomonas</taxon>
    </lineage>
</organism>
<dbReference type="InterPro" id="IPR029001">
    <property type="entry name" value="ITPase-like_fam"/>
</dbReference>
<comment type="similarity">
    <text evidence="5">Belongs to the Maf family. YceF subfamily.</text>
</comment>
<dbReference type="EMBL" id="JANIBJ010000025">
    <property type="protein sequence ID" value="MCQ8105173.1"/>
    <property type="molecule type" value="Genomic_DNA"/>
</dbReference>
<proteinExistence type="inferred from homology"/>
<dbReference type="InterPro" id="IPR003697">
    <property type="entry name" value="Maf-like"/>
</dbReference>
<comment type="cofactor">
    <cofactor evidence="5">
        <name>a divalent metal cation</name>
        <dbReference type="ChEBI" id="CHEBI:60240"/>
    </cofactor>
</comment>
<sequence length="192" mass="21012">MQNLVLASSSKYRGQILEKLQLTFHCCGSDVDETPFPGEAPADLALRLATAKAQAVAKTYPQHLIIGSDQVADCDGGILGKPGNRERALRQLQLQAGKETTFYTGLCLLDSNTGNLKTDLDICRVHFRDLGDEQLKRYLDREQPYQCAGSFKSEGYGIVLFDKIAGEDPNALVGLPLIKLIGLLHQFGVHIP</sequence>
<protein>
    <recommendedName>
        <fullName evidence="5">7-methyl-GTP pyrophosphatase</fullName>
        <shortName evidence="5">m(7)GTP pyrophosphatase</shortName>
        <ecNumber evidence="5">3.6.1.-</ecNumber>
    </recommendedName>
</protein>
<evidence type="ECO:0000256" key="3">
    <source>
        <dbReference type="ARBA" id="ARBA00022801"/>
    </source>
</evidence>
<comment type="function">
    <text evidence="5">Nucleoside triphosphate pyrophosphatase that hydrolyzes 7-methyl-GTP (m(7)GTP). May have a dual role in cell division arrest and in preventing the incorporation of modified nucleotides into cellular nucleic acids.</text>
</comment>
<comment type="catalytic activity">
    <reaction evidence="5">
        <text>N(7)-methyl-GTP + H2O = N(7)-methyl-GMP + diphosphate + H(+)</text>
        <dbReference type="Rhea" id="RHEA:58744"/>
        <dbReference type="ChEBI" id="CHEBI:15377"/>
        <dbReference type="ChEBI" id="CHEBI:15378"/>
        <dbReference type="ChEBI" id="CHEBI:33019"/>
        <dbReference type="ChEBI" id="CHEBI:58285"/>
        <dbReference type="ChEBI" id="CHEBI:87133"/>
    </reaction>
</comment>